<dbReference type="GO" id="GO:0004577">
    <property type="term" value="F:N-acetylglucosaminyldiphosphodolichol N-acetylglucosaminyltransferase activity"/>
    <property type="evidence" value="ECO:0007669"/>
    <property type="project" value="UniProtKB-EC"/>
</dbReference>
<dbReference type="InterPro" id="IPR039042">
    <property type="entry name" value="Alg13-like"/>
</dbReference>
<evidence type="ECO:0000259" key="13">
    <source>
        <dbReference type="Pfam" id="PF04101"/>
    </source>
</evidence>
<evidence type="ECO:0000256" key="11">
    <source>
        <dbReference type="ARBA" id="ARBA00048184"/>
    </source>
</evidence>
<evidence type="ECO:0000256" key="7">
    <source>
        <dbReference type="ARBA" id="ARBA00022679"/>
    </source>
</evidence>
<comment type="catalytic activity">
    <reaction evidence="11">
        <text>an N-acetyl-alpha-D-glucosaminyl-diphospho-di-trans,poly-cis-dolichol + UDP-N-acetyl-alpha-D-glucosamine = an N,N'-diacetylchitobiosyl-diphospho-di-trans,poly-cis-dolichol + UDP + H(+)</text>
        <dbReference type="Rhea" id="RHEA:23380"/>
        <dbReference type="Rhea" id="RHEA-COMP:19507"/>
        <dbReference type="Rhea" id="RHEA-COMP:19510"/>
        <dbReference type="ChEBI" id="CHEBI:15378"/>
        <dbReference type="ChEBI" id="CHEBI:57269"/>
        <dbReference type="ChEBI" id="CHEBI:57705"/>
        <dbReference type="ChEBI" id="CHEBI:58223"/>
        <dbReference type="ChEBI" id="CHEBI:58427"/>
        <dbReference type="EC" id="2.4.1.141"/>
    </reaction>
</comment>
<sequence length="191" mass="19525">MALQDAVPPRRLFVTVGTTRFDALADAVGRPAFLAALRRAGFTHLTLQHGRSPRPTALASAARNAADPDAVVDVAEVEGVHVTCYAYAADLAADLHAADAVVSHAGAGSILEALRAGKPLLVAVNTALQDNHQRELAEHLAAQGYLAVADAVSPAALAAGVAAVVARPRMPWPTPPPGAAAFRSLVAGLLS</sequence>
<evidence type="ECO:0000256" key="3">
    <source>
        <dbReference type="ARBA" id="ARBA00011198"/>
    </source>
</evidence>
<dbReference type="GO" id="GO:0005783">
    <property type="term" value="C:endoplasmic reticulum"/>
    <property type="evidence" value="ECO:0007669"/>
    <property type="project" value="UniProtKB-SubCell"/>
</dbReference>
<comment type="similarity">
    <text evidence="2 12">Belongs to the glycosyltransferase 28 family.</text>
</comment>
<evidence type="ECO:0000256" key="9">
    <source>
        <dbReference type="ARBA" id="ARBA00024804"/>
    </source>
</evidence>
<reference evidence="15" key="1">
    <citation type="journal article" date="2018" name="Nat. Microbiol.">
        <title>Leveraging single-cell genomics to expand the fungal tree of life.</title>
        <authorList>
            <person name="Ahrendt S.R."/>
            <person name="Quandt C.A."/>
            <person name="Ciobanu D."/>
            <person name="Clum A."/>
            <person name="Salamov A."/>
            <person name="Andreopoulos B."/>
            <person name="Cheng J.F."/>
            <person name="Woyke T."/>
            <person name="Pelin A."/>
            <person name="Henrissat B."/>
            <person name="Reynolds N.K."/>
            <person name="Benny G.L."/>
            <person name="Smith M.E."/>
            <person name="James T.Y."/>
            <person name="Grigoriev I.V."/>
        </authorList>
    </citation>
    <scope>NUCLEOTIDE SEQUENCE [LARGE SCALE GENOMIC DNA]</scope>
    <source>
        <strain evidence="15">ATCC 52028</strain>
    </source>
</reference>
<evidence type="ECO:0000256" key="10">
    <source>
        <dbReference type="ARBA" id="ARBA00032061"/>
    </source>
</evidence>
<dbReference type="Proteomes" id="UP000274922">
    <property type="component" value="Unassembled WGS sequence"/>
</dbReference>
<dbReference type="SUPFAM" id="SSF53756">
    <property type="entry name" value="UDP-Glycosyltransferase/glycogen phosphorylase"/>
    <property type="match status" value="1"/>
</dbReference>
<dbReference type="AlphaFoldDB" id="A0A4P9XE17"/>
<evidence type="ECO:0000256" key="8">
    <source>
        <dbReference type="ARBA" id="ARBA00022824"/>
    </source>
</evidence>
<organism evidence="14 15">
    <name type="scientific">Caulochytrium protostelioides</name>
    <dbReference type="NCBI Taxonomy" id="1555241"/>
    <lineage>
        <taxon>Eukaryota</taxon>
        <taxon>Fungi</taxon>
        <taxon>Fungi incertae sedis</taxon>
        <taxon>Chytridiomycota</taxon>
        <taxon>Chytridiomycota incertae sedis</taxon>
        <taxon>Chytridiomycetes</taxon>
        <taxon>Caulochytriales</taxon>
        <taxon>Caulochytriaceae</taxon>
        <taxon>Caulochytrium</taxon>
    </lineage>
</organism>
<protein>
    <recommendedName>
        <fullName evidence="5 12">UDP-N-acetylglucosamine transferase subunit ALG13</fullName>
        <ecNumber evidence="4 12">2.4.1.141</ecNumber>
    </recommendedName>
    <alternativeName>
        <fullName evidence="10 12">Asparagine-linked glycosylation protein 13</fullName>
    </alternativeName>
</protein>
<comment type="subunit">
    <text evidence="3 12">Heterodimer with ALG14 to form a functional enzyme.</text>
</comment>
<dbReference type="Pfam" id="PF04101">
    <property type="entry name" value="Glyco_tran_28_C"/>
    <property type="match status" value="1"/>
</dbReference>
<evidence type="ECO:0000256" key="12">
    <source>
        <dbReference type="RuleBase" id="RU362128"/>
    </source>
</evidence>
<comment type="subcellular location">
    <subcellularLocation>
        <location evidence="1 12">Endoplasmic reticulum</location>
    </subcellularLocation>
</comment>
<evidence type="ECO:0000256" key="2">
    <source>
        <dbReference type="ARBA" id="ARBA00006962"/>
    </source>
</evidence>
<dbReference type="InterPro" id="IPR007235">
    <property type="entry name" value="Glyco_trans_28_C"/>
</dbReference>
<dbReference type="GO" id="GO:0006488">
    <property type="term" value="P:dolichol-linked oligosaccharide biosynthetic process"/>
    <property type="evidence" value="ECO:0007669"/>
    <property type="project" value="InterPro"/>
</dbReference>
<dbReference type="EC" id="2.4.1.141" evidence="4 12"/>
<keyword evidence="8 12" id="KW-0256">Endoplasmic reticulum</keyword>
<dbReference type="EMBL" id="ML014124">
    <property type="protein sequence ID" value="RKP03381.1"/>
    <property type="molecule type" value="Genomic_DNA"/>
</dbReference>
<dbReference type="PANTHER" id="PTHR12867">
    <property type="entry name" value="GLYCOSYL TRANSFERASE-RELATED"/>
    <property type="match status" value="1"/>
</dbReference>
<dbReference type="STRING" id="1555241.A0A4P9XE17"/>
<keyword evidence="6 12" id="KW-0328">Glycosyltransferase</keyword>
<keyword evidence="7 12" id="KW-0808">Transferase</keyword>
<evidence type="ECO:0000256" key="1">
    <source>
        <dbReference type="ARBA" id="ARBA00004240"/>
    </source>
</evidence>
<comment type="function">
    <text evidence="9 12">Involved in protein N-glycosylation. Essential for the second step of the dolichol-linked oligosaccharide pathway.</text>
</comment>
<evidence type="ECO:0000256" key="5">
    <source>
        <dbReference type="ARBA" id="ARBA00017468"/>
    </source>
</evidence>
<keyword evidence="15" id="KW-1185">Reference proteome</keyword>
<evidence type="ECO:0000256" key="6">
    <source>
        <dbReference type="ARBA" id="ARBA00022676"/>
    </source>
</evidence>
<dbReference type="Gene3D" id="3.40.50.2000">
    <property type="entry name" value="Glycogen Phosphorylase B"/>
    <property type="match status" value="1"/>
</dbReference>
<dbReference type="OrthoDB" id="20273at2759"/>
<dbReference type="PANTHER" id="PTHR12867:SF6">
    <property type="entry name" value="N-ACETYLGLUCOSAMINYLDIPHOSPHODOLICHOL N-ACETYLGLUCOSAMINYLTRANSFERASE"/>
    <property type="match status" value="1"/>
</dbReference>
<evidence type="ECO:0000313" key="14">
    <source>
        <dbReference type="EMBL" id="RKP03381.1"/>
    </source>
</evidence>
<proteinExistence type="inferred from homology"/>
<evidence type="ECO:0000256" key="4">
    <source>
        <dbReference type="ARBA" id="ARBA00012614"/>
    </source>
</evidence>
<gene>
    <name evidence="12" type="primary">ALG13</name>
    <name evidence="14" type="ORF">CXG81DRAFT_24036</name>
</gene>
<evidence type="ECO:0000313" key="15">
    <source>
        <dbReference type="Proteomes" id="UP000274922"/>
    </source>
</evidence>
<accession>A0A4P9XE17</accession>
<feature type="domain" description="Glycosyl transferase family 28 C-terminal" evidence="13">
    <location>
        <begin position="12"/>
        <end position="164"/>
    </location>
</feature>
<name>A0A4P9XE17_9FUNG</name>